<dbReference type="AlphaFoldDB" id="A0A2N6P264"/>
<dbReference type="OMA" id="GWAQCHY"/>
<dbReference type="EMBL" id="MRVG01000001">
    <property type="protein sequence ID" value="PMB73605.1"/>
    <property type="molecule type" value="Genomic_DNA"/>
</dbReference>
<name>A0A2N6P264_BEABA</name>
<dbReference type="SUPFAM" id="SSF54695">
    <property type="entry name" value="POZ domain"/>
    <property type="match status" value="1"/>
</dbReference>
<dbReference type="Gene3D" id="3.30.710.10">
    <property type="entry name" value="Potassium Channel Kv1.1, Chain A"/>
    <property type="match status" value="1"/>
</dbReference>
<dbReference type="InterPro" id="IPR011333">
    <property type="entry name" value="SKP1/BTB/POZ_sf"/>
</dbReference>
<protein>
    <recommendedName>
        <fullName evidence="3">Nuclear pore protein</fullName>
    </recommendedName>
</protein>
<reference evidence="1 2" key="1">
    <citation type="journal article" date="2016" name="Appl. Microbiol. Biotechnol.">
        <title>Characterization of T-DNA insertion mutants with decreased virulence in the entomopathogenic fungus Beauveria bassiana JEF-007.</title>
        <authorList>
            <person name="Kim S."/>
            <person name="Lee S.J."/>
            <person name="Nai Y.S."/>
            <person name="Yu J.S."/>
            <person name="Lee M.R."/>
            <person name="Yang Y.T."/>
            <person name="Kim J.S."/>
        </authorList>
    </citation>
    <scope>NUCLEOTIDE SEQUENCE [LARGE SCALE GENOMIC DNA]</scope>
    <source>
        <strain evidence="1 2">JEF-007</strain>
    </source>
</reference>
<dbReference type="Proteomes" id="UP000235728">
    <property type="component" value="Unassembled WGS sequence"/>
</dbReference>
<organism evidence="1 2">
    <name type="scientific">Beauveria bassiana</name>
    <name type="common">White muscardine disease fungus</name>
    <name type="synonym">Tritirachium shiotae</name>
    <dbReference type="NCBI Taxonomy" id="176275"/>
    <lineage>
        <taxon>Eukaryota</taxon>
        <taxon>Fungi</taxon>
        <taxon>Dikarya</taxon>
        <taxon>Ascomycota</taxon>
        <taxon>Pezizomycotina</taxon>
        <taxon>Sordariomycetes</taxon>
        <taxon>Hypocreomycetidae</taxon>
        <taxon>Hypocreales</taxon>
        <taxon>Cordycipitaceae</taxon>
        <taxon>Beauveria</taxon>
    </lineage>
</organism>
<comment type="caution">
    <text evidence="1">The sequence shown here is derived from an EMBL/GenBank/DDBJ whole genome shotgun (WGS) entry which is preliminary data.</text>
</comment>
<evidence type="ECO:0000313" key="1">
    <source>
        <dbReference type="EMBL" id="PMB73605.1"/>
    </source>
</evidence>
<evidence type="ECO:0000313" key="2">
    <source>
        <dbReference type="Proteomes" id="UP000235728"/>
    </source>
</evidence>
<evidence type="ECO:0008006" key="3">
    <source>
        <dbReference type="Google" id="ProtNLM"/>
    </source>
</evidence>
<proteinExistence type="predicted"/>
<sequence>MARTESGFIAVDRRGDVTLQVGRDCEIKDNFWQPAEFLVCSRTLARASPVFDRMLYGPYIEAMGNKTDATGWTVALPEDKPAPMQVFLNIAHANFVLVPLILSVDSLYDLAVLTNYYDATPLLLPWIGAWMASLAEISQDANEIQYKMLWIAWEFGRKEEFGAIAHRMLMEQPEQCEEAAGDQVQVPHILDEIESIRAQTISKLLHIVGDVAKKLTVGDQRPRWCRYAAHVGHHQCELMSLGSMTFCLARAGLWPLPEAAQVKLSLSDLYRILINLVIHDIGATADAPETDHRFCNPRQMLMDRVDQVMRNIPSPLTEFHVRHLEKQAKRLRQGHGSTK</sequence>
<gene>
    <name evidence="1" type="ORF">BM221_001028</name>
</gene>
<accession>A0A2N6P264</accession>